<dbReference type="AlphaFoldDB" id="A0A1G7TM77"/>
<evidence type="ECO:0000256" key="3">
    <source>
        <dbReference type="ARBA" id="ARBA00022553"/>
    </source>
</evidence>
<sequence>MLSTPDSPVSLNKLLVNHLIWLALAFLLIFNSCANSVNDTGDYSRHFKTLFDTVNLYNGERSQPQKGIQYLDSAYRTIKHPFVSDRFRFYAFHFLYNLKGLHDPKKAMLYADTMRAVATESVTPDQHIKLAAEADFATGDTYSALVRYDEAYRYFYKGYSIGKNAIDDAILAEYTYRMGMIMFKQGHFREAANYFKISHRQSYAYADDFRAFYQRQELLDNIGESYKNSDDIDSSSLYLNKALVYINENSSRFAERANLLEVARGVVYGNQGDLALLTHNYNQAHELLKKSIAINLKQGYDNRDAELTEIKLARLYLITNKPNDLFELLKRLRAQLDTIKNDDAETNWNGLMSNYYLQKKDYQNSLLYLKNYSSLKDSATKRTSSLKRTDINQQQANFDKENQIEDLKSHNKLQLIYIYLAVLFSVMAVIIIFLVFRNLKRSKRDMVAIKMLNDQIKLQKTELENTLEEVNRGSREKDRILRAVAHDLRNPLGGIASLSASMVDDATDEEQTELINLIKETSYNSLELINEILEAANTANMTFNKEWVEINSLINKSVDLLRFKAAEKDQDIMLSLLDAPTEILINREKIWRVISNLVSNAIKFSPKGAVIYVIVNQKHQGVEICVKDYGIGIPDKLQQQVFNMFTEAKRPGTDGEKSFGLGLSICRQIVEKHSGRIWLKSESNNGSSFYVYLPAQAS</sequence>
<evidence type="ECO:0000313" key="9">
    <source>
        <dbReference type="EMBL" id="SDG35600.1"/>
    </source>
</evidence>
<dbReference type="CDD" id="cd00075">
    <property type="entry name" value="HATPase"/>
    <property type="match status" value="1"/>
</dbReference>
<dbReference type="InterPro" id="IPR050736">
    <property type="entry name" value="Sensor_HK_Regulatory"/>
</dbReference>
<gene>
    <name evidence="9" type="ORF">SAMN05192573_103184</name>
</gene>
<evidence type="ECO:0000259" key="8">
    <source>
        <dbReference type="PROSITE" id="PS50109"/>
    </source>
</evidence>
<dbReference type="InterPro" id="IPR036097">
    <property type="entry name" value="HisK_dim/P_sf"/>
</dbReference>
<dbReference type="SMART" id="SM00388">
    <property type="entry name" value="HisKA"/>
    <property type="match status" value="1"/>
</dbReference>
<dbReference type="SUPFAM" id="SSF48452">
    <property type="entry name" value="TPR-like"/>
    <property type="match status" value="1"/>
</dbReference>
<comment type="catalytic activity">
    <reaction evidence="1">
        <text>ATP + protein L-histidine = ADP + protein N-phospho-L-histidine.</text>
        <dbReference type="EC" id="2.7.13.3"/>
    </reaction>
</comment>
<dbReference type="InterPro" id="IPR005467">
    <property type="entry name" value="His_kinase_dom"/>
</dbReference>
<protein>
    <recommendedName>
        <fullName evidence="2">histidine kinase</fullName>
        <ecNumber evidence="2">2.7.13.3</ecNumber>
    </recommendedName>
</protein>
<dbReference type="Gene3D" id="1.10.287.130">
    <property type="match status" value="1"/>
</dbReference>
<dbReference type="PANTHER" id="PTHR43711:SF31">
    <property type="entry name" value="HISTIDINE KINASE"/>
    <property type="match status" value="1"/>
</dbReference>
<dbReference type="Pfam" id="PF02518">
    <property type="entry name" value="HATPase_c"/>
    <property type="match status" value="1"/>
</dbReference>
<dbReference type="PANTHER" id="PTHR43711">
    <property type="entry name" value="TWO-COMPONENT HISTIDINE KINASE"/>
    <property type="match status" value="1"/>
</dbReference>
<evidence type="ECO:0000256" key="4">
    <source>
        <dbReference type="ARBA" id="ARBA00022679"/>
    </source>
</evidence>
<keyword evidence="10" id="KW-1185">Reference proteome</keyword>
<dbReference type="Gene3D" id="3.30.565.10">
    <property type="entry name" value="Histidine kinase-like ATPase, C-terminal domain"/>
    <property type="match status" value="1"/>
</dbReference>
<dbReference type="SUPFAM" id="SSF55874">
    <property type="entry name" value="ATPase domain of HSP90 chaperone/DNA topoisomerase II/histidine kinase"/>
    <property type="match status" value="1"/>
</dbReference>
<keyword evidence="7" id="KW-0812">Transmembrane</keyword>
<evidence type="ECO:0000256" key="5">
    <source>
        <dbReference type="ARBA" id="ARBA00022777"/>
    </source>
</evidence>
<dbReference type="PROSITE" id="PS50109">
    <property type="entry name" value="HIS_KIN"/>
    <property type="match status" value="1"/>
</dbReference>
<dbReference type="InterPro" id="IPR004358">
    <property type="entry name" value="Sig_transdc_His_kin-like_C"/>
</dbReference>
<organism evidence="9 10">
    <name type="scientific">Mucilaginibacter gossypii</name>
    <dbReference type="NCBI Taxonomy" id="551996"/>
    <lineage>
        <taxon>Bacteria</taxon>
        <taxon>Pseudomonadati</taxon>
        <taxon>Bacteroidota</taxon>
        <taxon>Sphingobacteriia</taxon>
        <taxon>Sphingobacteriales</taxon>
        <taxon>Sphingobacteriaceae</taxon>
        <taxon>Mucilaginibacter</taxon>
    </lineage>
</organism>
<dbReference type="GO" id="GO:0000155">
    <property type="term" value="F:phosphorelay sensor kinase activity"/>
    <property type="evidence" value="ECO:0007669"/>
    <property type="project" value="InterPro"/>
</dbReference>
<keyword evidence="7" id="KW-0472">Membrane</keyword>
<feature type="transmembrane region" description="Helical" evidence="7">
    <location>
        <begin position="416"/>
        <end position="436"/>
    </location>
</feature>
<evidence type="ECO:0000256" key="1">
    <source>
        <dbReference type="ARBA" id="ARBA00000085"/>
    </source>
</evidence>
<proteinExistence type="predicted"/>
<dbReference type="InterPro" id="IPR011990">
    <property type="entry name" value="TPR-like_helical_dom_sf"/>
</dbReference>
<keyword evidence="6" id="KW-0902">Two-component regulatory system</keyword>
<dbReference type="CDD" id="cd00082">
    <property type="entry name" value="HisKA"/>
    <property type="match status" value="1"/>
</dbReference>
<dbReference type="InterPro" id="IPR036890">
    <property type="entry name" value="HATPase_C_sf"/>
</dbReference>
<dbReference type="InterPro" id="IPR003594">
    <property type="entry name" value="HATPase_dom"/>
</dbReference>
<evidence type="ECO:0000256" key="6">
    <source>
        <dbReference type="ARBA" id="ARBA00023012"/>
    </source>
</evidence>
<keyword evidence="5 9" id="KW-0418">Kinase</keyword>
<dbReference type="RefSeq" id="WP_091163955.1">
    <property type="nucleotide sequence ID" value="NZ_CP071878.2"/>
</dbReference>
<dbReference type="FunFam" id="3.30.565.10:FF:000006">
    <property type="entry name" value="Sensor histidine kinase WalK"/>
    <property type="match status" value="1"/>
</dbReference>
<dbReference type="SUPFAM" id="SSF47384">
    <property type="entry name" value="Homodimeric domain of signal transducing histidine kinase"/>
    <property type="match status" value="1"/>
</dbReference>
<dbReference type="PRINTS" id="PR00344">
    <property type="entry name" value="BCTRLSENSOR"/>
</dbReference>
<reference evidence="10" key="1">
    <citation type="submission" date="2016-10" db="EMBL/GenBank/DDBJ databases">
        <authorList>
            <person name="Varghese N."/>
            <person name="Submissions S."/>
        </authorList>
    </citation>
    <scope>NUCLEOTIDE SEQUENCE [LARGE SCALE GENOMIC DNA]</scope>
    <source>
        <strain evidence="10">Gh-67</strain>
    </source>
</reference>
<dbReference type="Gene3D" id="1.25.40.10">
    <property type="entry name" value="Tetratricopeptide repeat domain"/>
    <property type="match status" value="2"/>
</dbReference>
<evidence type="ECO:0000256" key="7">
    <source>
        <dbReference type="SAM" id="Phobius"/>
    </source>
</evidence>
<keyword evidence="3" id="KW-0597">Phosphoprotein</keyword>
<keyword evidence="4" id="KW-0808">Transferase</keyword>
<dbReference type="Proteomes" id="UP000199705">
    <property type="component" value="Unassembled WGS sequence"/>
</dbReference>
<dbReference type="EC" id="2.7.13.3" evidence="2"/>
<evidence type="ECO:0000313" key="10">
    <source>
        <dbReference type="Proteomes" id="UP000199705"/>
    </source>
</evidence>
<dbReference type="Pfam" id="PF00512">
    <property type="entry name" value="HisKA"/>
    <property type="match status" value="1"/>
</dbReference>
<accession>A0A1G7TM77</accession>
<dbReference type="InterPro" id="IPR003661">
    <property type="entry name" value="HisK_dim/P_dom"/>
</dbReference>
<dbReference type="STRING" id="551996.SAMN05192573_103184"/>
<dbReference type="SMART" id="SM00387">
    <property type="entry name" value="HATPase_c"/>
    <property type="match status" value="1"/>
</dbReference>
<keyword evidence="7" id="KW-1133">Transmembrane helix</keyword>
<feature type="domain" description="Histidine kinase" evidence="8">
    <location>
        <begin position="483"/>
        <end position="697"/>
    </location>
</feature>
<dbReference type="EMBL" id="FNCG01000003">
    <property type="protein sequence ID" value="SDG35600.1"/>
    <property type="molecule type" value="Genomic_DNA"/>
</dbReference>
<evidence type="ECO:0000256" key="2">
    <source>
        <dbReference type="ARBA" id="ARBA00012438"/>
    </source>
</evidence>
<name>A0A1G7TM77_9SPHI</name>